<dbReference type="Gene3D" id="2.60.120.1440">
    <property type="match status" value="1"/>
</dbReference>
<dbReference type="RefSeq" id="WP_091865991.1">
    <property type="nucleotide sequence ID" value="NZ_FNAO01000002.1"/>
</dbReference>
<dbReference type="Gene3D" id="3.55.50.30">
    <property type="match status" value="1"/>
</dbReference>
<dbReference type="InterPro" id="IPR012373">
    <property type="entry name" value="Ferrdict_sens_TM"/>
</dbReference>
<dbReference type="PANTHER" id="PTHR30273">
    <property type="entry name" value="PERIPLASMIC SIGNAL SENSOR AND SIGMA FACTOR ACTIVATOR FECR-RELATED"/>
    <property type="match status" value="1"/>
</dbReference>
<gene>
    <name evidence="4" type="ORF">SAMN05421636_102204</name>
</gene>
<proteinExistence type="predicted"/>
<feature type="transmembrane region" description="Helical" evidence="1">
    <location>
        <begin position="84"/>
        <end position="101"/>
    </location>
</feature>
<evidence type="ECO:0000313" key="5">
    <source>
        <dbReference type="Proteomes" id="UP000199109"/>
    </source>
</evidence>
<dbReference type="AlphaFoldDB" id="A0A1G6YCQ6"/>
<dbReference type="InterPro" id="IPR006860">
    <property type="entry name" value="FecR"/>
</dbReference>
<dbReference type="PANTHER" id="PTHR30273:SF2">
    <property type="entry name" value="PROTEIN FECR"/>
    <property type="match status" value="1"/>
</dbReference>
<dbReference type="Pfam" id="PF04773">
    <property type="entry name" value="FecR"/>
    <property type="match status" value="1"/>
</dbReference>
<keyword evidence="1" id="KW-0472">Membrane</keyword>
<evidence type="ECO:0000313" key="4">
    <source>
        <dbReference type="EMBL" id="SDD88120.1"/>
    </source>
</evidence>
<dbReference type="STRING" id="641691.SAMN05421636_102204"/>
<evidence type="ECO:0000259" key="3">
    <source>
        <dbReference type="Pfam" id="PF16344"/>
    </source>
</evidence>
<keyword evidence="1" id="KW-1133">Transmembrane helix</keyword>
<name>A0A1G6YCQ6_9FLAO</name>
<organism evidence="4 5">
    <name type="scientific">Pricia antarctica</name>
    <dbReference type="NCBI Taxonomy" id="641691"/>
    <lineage>
        <taxon>Bacteria</taxon>
        <taxon>Pseudomonadati</taxon>
        <taxon>Bacteroidota</taxon>
        <taxon>Flavobacteriia</taxon>
        <taxon>Flavobacteriales</taxon>
        <taxon>Flavobacteriaceae</taxon>
        <taxon>Pricia</taxon>
    </lineage>
</organism>
<feature type="domain" description="Protein FecR C-terminal" evidence="3">
    <location>
        <begin position="323"/>
        <end position="391"/>
    </location>
</feature>
<reference evidence="4 5" key="1">
    <citation type="submission" date="2016-10" db="EMBL/GenBank/DDBJ databases">
        <authorList>
            <person name="de Groot N.N."/>
        </authorList>
    </citation>
    <scope>NUCLEOTIDE SEQUENCE [LARGE SCALE GENOMIC DNA]</scope>
    <source>
        <strain evidence="4 5">DSM 23421</strain>
    </source>
</reference>
<dbReference type="Pfam" id="PF16344">
    <property type="entry name" value="FecR_C"/>
    <property type="match status" value="1"/>
</dbReference>
<keyword evidence="5" id="KW-1185">Reference proteome</keyword>
<dbReference type="Proteomes" id="UP000199109">
    <property type="component" value="Unassembled WGS sequence"/>
</dbReference>
<feature type="domain" description="FecR protein" evidence="2">
    <location>
        <begin position="180"/>
        <end position="275"/>
    </location>
</feature>
<dbReference type="GO" id="GO:0016989">
    <property type="term" value="F:sigma factor antagonist activity"/>
    <property type="evidence" value="ECO:0007669"/>
    <property type="project" value="TreeGrafter"/>
</dbReference>
<sequence>MIAAETENRIIKYLFNEASAEDLDELSNWISVEGNERIFEEFVRSHYETTTAMNEPDTDKIKEVLKRRMKKDKNVFRRRKVRSLMKYAAVGLVFLTMGYFFNENRSKGDTSSKLVPIEEAITITLDNGTIETLDPTANRKVKDDHGGIIGNQEKSQLTYQVPGAAFDGDTIPQKLVYNTLKVPYGKRFDVVLSDCSHVFLNSGTSLRYPVQFLKGLDRTVFLTGEAYFDVTKDKKHPFTVHADELSIKVLGTKFNVSHYPEDTNINTVLVEGSVELYKKAEDKESGDGTLLKPGFKAEWRKVGYDITIENVDTQIYTAWIQGKLVFRNTPFRKIRQALERRYNVTIKNRNKDLDDQSFDATFDIETIEEVLESFNKSYAIRYKIENNEVIISNLNRNL</sequence>
<protein>
    <submittedName>
        <fullName evidence="4">FecR family protein</fullName>
    </submittedName>
</protein>
<accession>A0A1G6YCQ6</accession>
<evidence type="ECO:0000259" key="2">
    <source>
        <dbReference type="Pfam" id="PF04773"/>
    </source>
</evidence>
<dbReference type="EMBL" id="FNAO01000002">
    <property type="protein sequence ID" value="SDD88120.1"/>
    <property type="molecule type" value="Genomic_DNA"/>
</dbReference>
<evidence type="ECO:0000256" key="1">
    <source>
        <dbReference type="SAM" id="Phobius"/>
    </source>
</evidence>
<dbReference type="OrthoDB" id="651134at2"/>
<dbReference type="InterPro" id="IPR032508">
    <property type="entry name" value="FecR_C"/>
</dbReference>
<keyword evidence="1" id="KW-0812">Transmembrane</keyword>